<dbReference type="Proteomes" id="UP000499080">
    <property type="component" value="Unassembled WGS sequence"/>
</dbReference>
<comment type="caution">
    <text evidence="1">The sequence shown here is derived from an EMBL/GenBank/DDBJ whole genome shotgun (WGS) entry which is preliminary data.</text>
</comment>
<accession>A0A4Y2FJ60</accession>
<dbReference type="EMBL" id="BGPR01000930">
    <property type="protein sequence ID" value="GBM40465.1"/>
    <property type="molecule type" value="Genomic_DNA"/>
</dbReference>
<reference evidence="1 2" key="1">
    <citation type="journal article" date="2019" name="Sci. Rep.">
        <title>Orb-weaving spider Araneus ventricosus genome elucidates the spidroin gene catalogue.</title>
        <authorList>
            <person name="Kono N."/>
            <person name="Nakamura H."/>
            <person name="Ohtoshi R."/>
            <person name="Moran D.A.P."/>
            <person name="Shinohara A."/>
            <person name="Yoshida Y."/>
            <person name="Fujiwara M."/>
            <person name="Mori M."/>
            <person name="Tomita M."/>
            <person name="Arakawa K."/>
        </authorList>
    </citation>
    <scope>NUCLEOTIDE SEQUENCE [LARGE SCALE GENOMIC DNA]</scope>
</reference>
<sequence length="136" mass="15873">MCPLIRKITFVVPPGETKTRKLSEAASHPRGDLVKLILNHKKKPCPASSYRSDWGALNDSATANSRRLIGMRLKETNVVFRLPRLDYKRLPRLDHINQWGYYLKLQEWFRKQFIAASRPHKQRLDQVKAEKTIKGH</sequence>
<proteinExistence type="predicted"/>
<dbReference type="AlphaFoldDB" id="A0A4Y2FJ60"/>
<evidence type="ECO:0000313" key="1">
    <source>
        <dbReference type="EMBL" id="GBM40465.1"/>
    </source>
</evidence>
<organism evidence="1 2">
    <name type="scientific">Araneus ventricosus</name>
    <name type="common">Orbweaver spider</name>
    <name type="synonym">Epeira ventricosa</name>
    <dbReference type="NCBI Taxonomy" id="182803"/>
    <lineage>
        <taxon>Eukaryota</taxon>
        <taxon>Metazoa</taxon>
        <taxon>Ecdysozoa</taxon>
        <taxon>Arthropoda</taxon>
        <taxon>Chelicerata</taxon>
        <taxon>Arachnida</taxon>
        <taxon>Araneae</taxon>
        <taxon>Araneomorphae</taxon>
        <taxon>Entelegynae</taxon>
        <taxon>Araneoidea</taxon>
        <taxon>Araneidae</taxon>
        <taxon>Araneus</taxon>
    </lineage>
</organism>
<evidence type="ECO:0000313" key="2">
    <source>
        <dbReference type="Proteomes" id="UP000499080"/>
    </source>
</evidence>
<gene>
    <name evidence="1" type="ORF">AVEN_32158_1</name>
</gene>
<protein>
    <submittedName>
        <fullName evidence="1">Uncharacterized protein</fullName>
    </submittedName>
</protein>
<name>A0A4Y2FJ60_ARAVE</name>
<keyword evidence="2" id="KW-1185">Reference proteome</keyword>